<comment type="caution">
    <text evidence="6">The sequence shown here is derived from an EMBL/GenBank/DDBJ whole genome shotgun (WGS) entry which is preliminary data.</text>
</comment>
<feature type="chain" id="PRO_5047241535" evidence="4">
    <location>
        <begin position="28"/>
        <end position="277"/>
    </location>
</feature>
<feature type="domain" description="Solute-binding protein family 3/N-terminal" evidence="5">
    <location>
        <begin position="40"/>
        <end position="262"/>
    </location>
</feature>
<dbReference type="SUPFAM" id="SSF53850">
    <property type="entry name" value="Periplasmic binding protein-like II"/>
    <property type="match status" value="1"/>
</dbReference>
<comment type="similarity">
    <text evidence="1">Belongs to the bacterial solute-binding protein 3 family.</text>
</comment>
<dbReference type="InterPro" id="IPR051455">
    <property type="entry name" value="Bact_solute-bind_prot3"/>
</dbReference>
<evidence type="ECO:0000256" key="2">
    <source>
        <dbReference type="ARBA" id="ARBA00022448"/>
    </source>
</evidence>
<evidence type="ECO:0000256" key="3">
    <source>
        <dbReference type="ARBA" id="ARBA00022729"/>
    </source>
</evidence>
<dbReference type="EMBL" id="BAABDO010000028">
    <property type="protein sequence ID" value="GAA4139102.1"/>
    <property type="molecule type" value="Genomic_DNA"/>
</dbReference>
<feature type="signal peptide" evidence="4">
    <location>
        <begin position="1"/>
        <end position="27"/>
    </location>
</feature>
<dbReference type="PANTHER" id="PTHR30085:SF6">
    <property type="entry name" value="ABC TRANSPORTER GLUTAMINE-BINDING PROTEIN GLNH"/>
    <property type="match status" value="1"/>
</dbReference>
<dbReference type="SMART" id="SM00062">
    <property type="entry name" value="PBPb"/>
    <property type="match status" value="1"/>
</dbReference>
<name>A0ABP7YNZ6_9ACTN</name>
<gene>
    <name evidence="6" type="ORF">GCM10022416_25120</name>
</gene>
<organism evidence="6 7">
    <name type="scientific">Actinomadura keratinilytica</name>
    <dbReference type="NCBI Taxonomy" id="547461"/>
    <lineage>
        <taxon>Bacteria</taxon>
        <taxon>Bacillati</taxon>
        <taxon>Actinomycetota</taxon>
        <taxon>Actinomycetes</taxon>
        <taxon>Streptosporangiales</taxon>
        <taxon>Thermomonosporaceae</taxon>
        <taxon>Actinomadura</taxon>
    </lineage>
</organism>
<dbReference type="Proteomes" id="UP001500266">
    <property type="component" value="Unassembled WGS sequence"/>
</dbReference>
<keyword evidence="2" id="KW-0813">Transport</keyword>
<dbReference type="InterPro" id="IPR001638">
    <property type="entry name" value="Solute-binding_3/MltF_N"/>
</dbReference>
<dbReference type="CDD" id="cd13690">
    <property type="entry name" value="PBP2_GluB"/>
    <property type="match status" value="1"/>
</dbReference>
<reference evidence="7" key="1">
    <citation type="journal article" date="2019" name="Int. J. Syst. Evol. Microbiol.">
        <title>The Global Catalogue of Microorganisms (GCM) 10K type strain sequencing project: providing services to taxonomists for standard genome sequencing and annotation.</title>
        <authorList>
            <consortium name="The Broad Institute Genomics Platform"/>
            <consortium name="The Broad Institute Genome Sequencing Center for Infectious Disease"/>
            <person name="Wu L."/>
            <person name="Ma J."/>
        </authorList>
    </citation>
    <scope>NUCLEOTIDE SEQUENCE [LARGE SCALE GENOMIC DNA]</scope>
    <source>
        <strain evidence="7">JCM 17316</strain>
    </source>
</reference>
<sequence length="277" mass="30401">MHNRRLPRRGIALVVAAAAVAAPAGCALEPEADTIVGKRSLTIGVKADQPHLGLRRPDGRYEGFDVDVAVYLAGRLGVPPERIRFRTTPSSVREQVLQDGTVDMIVATYSITAPRKTKVTFAGPYYVPHQDTLVRADDTSIRGVRDLEGKRLCQVTGSNSWRRVTEEREIKARLVRVDTYSECMDLLDQRRVDAVSTDDLILAGFAAGRSGRIINAPFTDEKYGIGLHKGDLAGCEALNRAITRMYQDGTAARLLDKWFGKSGLKLTTSIPQFEGCS</sequence>
<accession>A0ABP7YNZ6</accession>
<evidence type="ECO:0000256" key="1">
    <source>
        <dbReference type="ARBA" id="ARBA00010333"/>
    </source>
</evidence>
<proteinExistence type="inferred from homology"/>
<dbReference type="RefSeq" id="WP_345020768.1">
    <property type="nucleotide sequence ID" value="NZ_BAABDO010000028.1"/>
</dbReference>
<dbReference type="Pfam" id="PF00497">
    <property type="entry name" value="SBP_bac_3"/>
    <property type="match status" value="1"/>
</dbReference>
<protein>
    <submittedName>
        <fullName evidence="6">Glutamate ABC transporter substrate-binding protein</fullName>
    </submittedName>
</protein>
<dbReference type="PANTHER" id="PTHR30085">
    <property type="entry name" value="AMINO ACID ABC TRANSPORTER PERMEASE"/>
    <property type="match status" value="1"/>
</dbReference>
<keyword evidence="3 4" id="KW-0732">Signal</keyword>
<keyword evidence="7" id="KW-1185">Reference proteome</keyword>
<dbReference type="Gene3D" id="3.40.190.10">
    <property type="entry name" value="Periplasmic binding protein-like II"/>
    <property type="match status" value="2"/>
</dbReference>
<evidence type="ECO:0000313" key="6">
    <source>
        <dbReference type="EMBL" id="GAA4139102.1"/>
    </source>
</evidence>
<evidence type="ECO:0000256" key="4">
    <source>
        <dbReference type="SAM" id="SignalP"/>
    </source>
</evidence>
<evidence type="ECO:0000259" key="5">
    <source>
        <dbReference type="SMART" id="SM00062"/>
    </source>
</evidence>
<evidence type="ECO:0000313" key="7">
    <source>
        <dbReference type="Proteomes" id="UP001500266"/>
    </source>
</evidence>